<name>A0ACC2M7L1_PERAE</name>
<dbReference type="EMBL" id="CM056813">
    <property type="protein sequence ID" value="KAJ8641647.1"/>
    <property type="molecule type" value="Genomic_DNA"/>
</dbReference>
<accession>A0ACC2M7L1</accession>
<dbReference type="Proteomes" id="UP001234297">
    <property type="component" value="Chromosome 5"/>
</dbReference>
<comment type="caution">
    <text evidence="1">The sequence shown here is derived from an EMBL/GenBank/DDBJ whole genome shotgun (WGS) entry which is preliminary data.</text>
</comment>
<reference evidence="1 2" key="1">
    <citation type="journal article" date="2022" name="Hortic Res">
        <title>A haplotype resolved chromosomal level avocado genome allows analysis of novel avocado genes.</title>
        <authorList>
            <person name="Nath O."/>
            <person name="Fletcher S.J."/>
            <person name="Hayward A."/>
            <person name="Shaw L.M."/>
            <person name="Masouleh A.K."/>
            <person name="Furtado A."/>
            <person name="Henry R.J."/>
            <person name="Mitter N."/>
        </authorList>
    </citation>
    <scope>NUCLEOTIDE SEQUENCE [LARGE SCALE GENOMIC DNA]</scope>
    <source>
        <strain evidence="2">cv. Hass</strain>
    </source>
</reference>
<sequence length="84" mass="9412">MEKLGCWTDCLKRVEVCKKWSGLWYFCKCVGSALLLGLKALVLQHGDEMMWASSGFCDGGFSFSKPKEETSAAVKKMKSHNSDR</sequence>
<gene>
    <name evidence="1" type="ORF">MRB53_018341</name>
</gene>
<evidence type="ECO:0000313" key="1">
    <source>
        <dbReference type="EMBL" id="KAJ8641647.1"/>
    </source>
</evidence>
<protein>
    <submittedName>
        <fullName evidence="1">Uncharacterized protein</fullName>
    </submittedName>
</protein>
<organism evidence="1 2">
    <name type="scientific">Persea americana</name>
    <name type="common">Avocado</name>
    <dbReference type="NCBI Taxonomy" id="3435"/>
    <lineage>
        <taxon>Eukaryota</taxon>
        <taxon>Viridiplantae</taxon>
        <taxon>Streptophyta</taxon>
        <taxon>Embryophyta</taxon>
        <taxon>Tracheophyta</taxon>
        <taxon>Spermatophyta</taxon>
        <taxon>Magnoliopsida</taxon>
        <taxon>Magnoliidae</taxon>
        <taxon>Laurales</taxon>
        <taxon>Lauraceae</taxon>
        <taxon>Persea</taxon>
    </lineage>
</organism>
<keyword evidence="2" id="KW-1185">Reference proteome</keyword>
<evidence type="ECO:0000313" key="2">
    <source>
        <dbReference type="Proteomes" id="UP001234297"/>
    </source>
</evidence>
<proteinExistence type="predicted"/>